<dbReference type="Proteomes" id="UP000184016">
    <property type="component" value="Unassembled WGS sequence"/>
</dbReference>
<dbReference type="RefSeq" id="WP_072874501.1">
    <property type="nucleotide sequence ID" value="NZ_FRAF01000017.1"/>
</dbReference>
<dbReference type="AlphaFoldDB" id="A0A1M6TLU2"/>
<dbReference type="CDD" id="cd10436">
    <property type="entry name" value="GIY-YIG_EndoII_Hpy188I_like"/>
    <property type="match status" value="1"/>
</dbReference>
<reference evidence="3" key="1">
    <citation type="submission" date="2016-11" db="EMBL/GenBank/DDBJ databases">
        <authorList>
            <person name="Varghese N."/>
            <person name="Submissions S."/>
        </authorList>
    </citation>
    <scope>NUCLEOTIDE SEQUENCE [LARGE SCALE GENOMIC DNA]</scope>
    <source>
        <strain evidence="3">USBA-503</strain>
    </source>
</reference>
<evidence type="ECO:0000256" key="1">
    <source>
        <dbReference type="SAM" id="MobiDB-lite"/>
    </source>
</evidence>
<proteinExistence type="predicted"/>
<evidence type="ECO:0000313" key="2">
    <source>
        <dbReference type="EMBL" id="SHK57965.1"/>
    </source>
</evidence>
<sequence length="186" mass="21216">MENLYVDNLRFDHIRDIVPDKVDGKVRTFFPQQAYENRENLPLHQYGTGPFCRFTIPRLSVEGVYLIRVNGAVKYVGECENLGHRFNMGYGNISPRNCFVGGQPTNCRINHHIYMAANESADIKLYFHETKDRFEVERTLIETLNSEWNIARGKNGATDRAVNEGARSSKPESSDVRSGLPRNSSC</sequence>
<name>A0A1M6TLU2_9BACL</name>
<evidence type="ECO:0008006" key="4">
    <source>
        <dbReference type="Google" id="ProtNLM"/>
    </source>
</evidence>
<dbReference type="OrthoDB" id="1551455at2"/>
<dbReference type="InterPro" id="IPR044556">
    <property type="entry name" value="EndoII-like_GIY-YIG"/>
</dbReference>
<accession>A0A1M6TLU2</accession>
<dbReference type="STRING" id="1830138.SAMN05443507_11713"/>
<keyword evidence="3" id="KW-1185">Reference proteome</keyword>
<evidence type="ECO:0000313" key="3">
    <source>
        <dbReference type="Proteomes" id="UP000184016"/>
    </source>
</evidence>
<feature type="region of interest" description="Disordered" evidence="1">
    <location>
        <begin position="155"/>
        <end position="186"/>
    </location>
</feature>
<organism evidence="2 3">
    <name type="scientific">Alicyclobacillus tolerans</name>
    <dbReference type="NCBI Taxonomy" id="90970"/>
    <lineage>
        <taxon>Bacteria</taxon>
        <taxon>Bacillati</taxon>
        <taxon>Bacillota</taxon>
        <taxon>Bacilli</taxon>
        <taxon>Bacillales</taxon>
        <taxon>Alicyclobacillaceae</taxon>
        <taxon>Alicyclobacillus</taxon>
    </lineage>
</organism>
<dbReference type="EMBL" id="FRAF01000017">
    <property type="protein sequence ID" value="SHK57965.1"/>
    <property type="molecule type" value="Genomic_DNA"/>
</dbReference>
<gene>
    <name evidence="2" type="ORF">SAMN05443507_11713</name>
</gene>
<protein>
    <recommendedName>
        <fullName evidence="4">GIY-YIG domain-containing protein</fullName>
    </recommendedName>
</protein>